<evidence type="ECO:0000313" key="1">
    <source>
        <dbReference type="EMBL" id="AFM26839.1"/>
    </source>
</evidence>
<reference evidence="2" key="1">
    <citation type="submission" date="2012-06" db="EMBL/GenBank/DDBJ databases">
        <title>Complete sequence of chromosome of Desulfomonile tiedjei DSM 6799.</title>
        <authorList>
            <person name="Lucas S."/>
            <person name="Copeland A."/>
            <person name="Lapidus A."/>
            <person name="Glavina del Rio T."/>
            <person name="Dalin E."/>
            <person name="Tice H."/>
            <person name="Bruce D."/>
            <person name="Goodwin L."/>
            <person name="Pitluck S."/>
            <person name="Peters L."/>
            <person name="Ovchinnikova G."/>
            <person name="Zeytun A."/>
            <person name="Lu M."/>
            <person name="Kyrpides N."/>
            <person name="Mavromatis K."/>
            <person name="Ivanova N."/>
            <person name="Brettin T."/>
            <person name="Detter J.C."/>
            <person name="Han C."/>
            <person name="Larimer F."/>
            <person name="Land M."/>
            <person name="Hauser L."/>
            <person name="Markowitz V."/>
            <person name="Cheng J.-F."/>
            <person name="Hugenholtz P."/>
            <person name="Woyke T."/>
            <person name="Wu D."/>
            <person name="Spring S."/>
            <person name="Schroeder M."/>
            <person name="Brambilla E."/>
            <person name="Klenk H.-P."/>
            <person name="Eisen J.A."/>
        </authorList>
    </citation>
    <scope>NUCLEOTIDE SEQUENCE [LARGE SCALE GENOMIC DNA]</scope>
    <source>
        <strain evidence="2">ATCC 49306 / DSM 6799 / DCB-1</strain>
    </source>
</reference>
<gene>
    <name evidence="1" type="ordered locus">Desti_4202</name>
</gene>
<dbReference type="EMBL" id="CP003360">
    <property type="protein sequence ID" value="AFM26839.1"/>
    <property type="molecule type" value="Genomic_DNA"/>
</dbReference>
<proteinExistence type="predicted"/>
<name>I4CB98_DESTA</name>
<dbReference type="HOGENOM" id="CLU_2154324_0_0_7"/>
<evidence type="ECO:0008006" key="3">
    <source>
        <dbReference type="Google" id="ProtNLM"/>
    </source>
</evidence>
<protein>
    <recommendedName>
        <fullName evidence="3">Cytochrome c domain-containing protein</fullName>
    </recommendedName>
</protein>
<organism evidence="1 2">
    <name type="scientific">Desulfomonile tiedjei (strain ATCC 49306 / DSM 6799 / DCB-1)</name>
    <dbReference type="NCBI Taxonomy" id="706587"/>
    <lineage>
        <taxon>Bacteria</taxon>
        <taxon>Pseudomonadati</taxon>
        <taxon>Thermodesulfobacteriota</taxon>
        <taxon>Desulfomonilia</taxon>
        <taxon>Desulfomonilales</taxon>
        <taxon>Desulfomonilaceae</taxon>
        <taxon>Desulfomonile</taxon>
    </lineage>
</organism>
<dbReference type="RefSeq" id="WP_014811960.1">
    <property type="nucleotide sequence ID" value="NC_018025.1"/>
</dbReference>
<accession>I4CB98</accession>
<dbReference type="OrthoDB" id="2874181at2"/>
<dbReference type="KEGG" id="dti:Desti_4202"/>
<keyword evidence="2" id="KW-1185">Reference proteome</keyword>
<sequence length="111" mass="12507">MSGIQWPRVKQILDGAMERWKTEHGRDAKMRGAHEGRISWNTKEDLATSSPYDKVLIDPDKVGNGRSAETNLIRILRGPIGGYRRMPSGGPYLTREEIEEIATWIDAGMPD</sequence>
<dbReference type="AlphaFoldDB" id="I4CB98"/>
<dbReference type="Proteomes" id="UP000006055">
    <property type="component" value="Chromosome"/>
</dbReference>
<evidence type="ECO:0000313" key="2">
    <source>
        <dbReference type="Proteomes" id="UP000006055"/>
    </source>
</evidence>